<keyword evidence="2 7" id="KW-0812">Transmembrane</keyword>
<protein>
    <recommendedName>
        <fullName evidence="8">Rhodopsin domain-containing protein</fullName>
    </recommendedName>
</protein>
<name>W9CQ34_SCLBF</name>
<evidence type="ECO:0000256" key="4">
    <source>
        <dbReference type="ARBA" id="ARBA00023136"/>
    </source>
</evidence>
<dbReference type="GO" id="GO:0016020">
    <property type="term" value="C:membrane"/>
    <property type="evidence" value="ECO:0007669"/>
    <property type="project" value="UniProtKB-SubCell"/>
</dbReference>
<evidence type="ECO:0000256" key="5">
    <source>
        <dbReference type="ARBA" id="ARBA00038359"/>
    </source>
</evidence>
<evidence type="ECO:0000256" key="2">
    <source>
        <dbReference type="ARBA" id="ARBA00022692"/>
    </source>
</evidence>
<feature type="transmembrane region" description="Helical" evidence="7">
    <location>
        <begin position="21"/>
        <end position="44"/>
    </location>
</feature>
<dbReference type="InterPro" id="IPR052337">
    <property type="entry name" value="SAT4-like"/>
</dbReference>
<keyword evidence="3 7" id="KW-1133">Transmembrane helix</keyword>
<organism evidence="9 10">
    <name type="scientific">Sclerotinia borealis (strain F-4128)</name>
    <dbReference type="NCBI Taxonomy" id="1432307"/>
    <lineage>
        <taxon>Eukaryota</taxon>
        <taxon>Fungi</taxon>
        <taxon>Dikarya</taxon>
        <taxon>Ascomycota</taxon>
        <taxon>Pezizomycotina</taxon>
        <taxon>Leotiomycetes</taxon>
        <taxon>Helotiales</taxon>
        <taxon>Sclerotiniaceae</taxon>
        <taxon>Sclerotinia</taxon>
    </lineage>
</organism>
<reference evidence="9 10" key="1">
    <citation type="journal article" date="2014" name="Genome Announc.">
        <title>Draft genome sequence of Sclerotinia borealis, a psychrophilic plant pathogenic fungus.</title>
        <authorList>
            <person name="Mardanov A.V."/>
            <person name="Beletsky A.V."/>
            <person name="Kadnikov V.V."/>
            <person name="Ignatov A.N."/>
            <person name="Ravin N.V."/>
        </authorList>
    </citation>
    <scope>NUCLEOTIDE SEQUENCE [LARGE SCALE GENOMIC DNA]</scope>
    <source>
        <strain evidence="10">F-4157</strain>
    </source>
</reference>
<evidence type="ECO:0000256" key="1">
    <source>
        <dbReference type="ARBA" id="ARBA00004141"/>
    </source>
</evidence>
<evidence type="ECO:0000313" key="10">
    <source>
        <dbReference type="Proteomes" id="UP000019487"/>
    </source>
</evidence>
<evidence type="ECO:0000313" key="9">
    <source>
        <dbReference type="EMBL" id="ESZ98168.1"/>
    </source>
</evidence>
<feature type="region of interest" description="Disordered" evidence="6">
    <location>
        <begin position="213"/>
        <end position="262"/>
    </location>
</feature>
<comment type="similarity">
    <text evidence="5">Belongs to the SAT4 family.</text>
</comment>
<dbReference type="InterPro" id="IPR049326">
    <property type="entry name" value="Rhodopsin_dom_fungi"/>
</dbReference>
<feature type="region of interest" description="Disordered" evidence="6">
    <location>
        <begin position="274"/>
        <end position="330"/>
    </location>
</feature>
<dbReference type="AlphaFoldDB" id="W9CQ34"/>
<evidence type="ECO:0000256" key="7">
    <source>
        <dbReference type="SAM" id="Phobius"/>
    </source>
</evidence>
<dbReference type="STRING" id="1432307.W9CQ34"/>
<dbReference type="Pfam" id="PF20684">
    <property type="entry name" value="Fung_rhodopsin"/>
    <property type="match status" value="1"/>
</dbReference>
<feature type="transmembrane region" description="Helical" evidence="7">
    <location>
        <begin position="108"/>
        <end position="126"/>
    </location>
</feature>
<comment type="subcellular location">
    <subcellularLocation>
        <location evidence="1">Membrane</location>
        <topology evidence="1">Multi-pass membrane protein</topology>
    </subcellularLocation>
</comment>
<comment type="caution">
    <text evidence="9">The sequence shown here is derived from an EMBL/GenBank/DDBJ whole genome shotgun (WGS) entry which is preliminary data.</text>
</comment>
<dbReference type="HOGENOM" id="CLU_028200_3_4_1"/>
<dbReference type="OrthoDB" id="3936451at2759"/>
<keyword evidence="10" id="KW-1185">Reference proteome</keyword>
<dbReference type="PANTHER" id="PTHR33048:SF96">
    <property type="entry name" value="INTEGRAL MEMBRANE PROTEIN"/>
    <property type="match status" value="1"/>
</dbReference>
<proteinExistence type="inferred from homology"/>
<evidence type="ECO:0000256" key="3">
    <source>
        <dbReference type="ARBA" id="ARBA00022989"/>
    </source>
</evidence>
<feature type="domain" description="Rhodopsin" evidence="8">
    <location>
        <begin position="2"/>
        <end position="170"/>
    </location>
</feature>
<keyword evidence="4 7" id="KW-0472">Membrane</keyword>
<evidence type="ECO:0000256" key="6">
    <source>
        <dbReference type="SAM" id="MobiDB-lite"/>
    </source>
</evidence>
<accession>W9CQ34</accession>
<gene>
    <name evidence="9" type="ORF">SBOR_1437</name>
</gene>
<sequence>MALKLSIAVFLLRLSNIPLHRYIILTTLVVCEIGGLFYFLVFIFQCQPSNYFWTKYTDGTGKCIDSNIPVVAGYAYSAITCASDWILSLIPIFVVWNLQMTPRDKMSVAIILSMGAVASTATIIRMPYLRGLSNIADFLFATVDVAIWSTAETGIGITACSVATLRPLFRNFFQRSNLFGGSTKGPSDPSKNWAGYSDAKGAGYIKQRSLGVNSGSSRAARSGEDTDDVKLRDDIPEDSGITTTIATGQQKIGDQYDDTSDEISQHHNDRYAHDIDLEGGQGRDPRNTELSKRASKHAGRWSGGKGRNRDTSDARSLSSEEDSSWGMGITKTTNTKISSVRMSRVGEGQGSFGL</sequence>
<dbReference type="PANTHER" id="PTHR33048">
    <property type="entry name" value="PTH11-LIKE INTEGRAL MEMBRANE PROTEIN (AFU_ORTHOLOGUE AFUA_5G11245)"/>
    <property type="match status" value="1"/>
</dbReference>
<dbReference type="Proteomes" id="UP000019487">
    <property type="component" value="Unassembled WGS sequence"/>
</dbReference>
<dbReference type="EMBL" id="AYSA01000051">
    <property type="protein sequence ID" value="ESZ98168.1"/>
    <property type="molecule type" value="Genomic_DNA"/>
</dbReference>
<evidence type="ECO:0000259" key="8">
    <source>
        <dbReference type="Pfam" id="PF20684"/>
    </source>
</evidence>
<feature type="compositionally biased region" description="Basic and acidic residues" evidence="6">
    <location>
        <begin position="274"/>
        <end position="292"/>
    </location>
</feature>
<feature type="compositionally biased region" description="Polar residues" evidence="6">
    <location>
        <begin position="240"/>
        <end position="252"/>
    </location>
</feature>
<feature type="compositionally biased region" description="Basic and acidic residues" evidence="6">
    <location>
        <begin position="221"/>
        <end position="234"/>
    </location>
</feature>
<feature type="transmembrane region" description="Helical" evidence="7">
    <location>
        <begin position="74"/>
        <end position="96"/>
    </location>
</feature>